<evidence type="ECO:0000259" key="4">
    <source>
        <dbReference type="PROSITE" id="PS50937"/>
    </source>
</evidence>
<dbReference type="CDD" id="cd04785">
    <property type="entry name" value="HTH_CadR-PbrR-like"/>
    <property type="match status" value="1"/>
</dbReference>
<dbReference type="PANTHER" id="PTHR30204:SF94">
    <property type="entry name" value="HEAVY METAL-DEPENDENT TRANSCRIPTIONAL REGULATOR HI_0293-RELATED"/>
    <property type="match status" value="1"/>
</dbReference>
<evidence type="ECO:0000313" key="5">
    <source>
        <dbReference type="EMBL" id="GLQ63919.1"/>
    </source>
</evidence>
<dbReference type="PROSITE" id="PS50937">
    <property type="entry name" value="HTH_MERR_2"/>
    <property type="match status" value="1"/>
</dbReference>
<name>A0AAV5NID5_9PROT</name>
<dbReference type="RefSeq" id="WP_099213387.1">
    <property type="nucleotide sequence ID" value="NZ_BEWM01000007.1"/>
</dbReference>
<reference evidence="6" key="1">
    <citation type="journal article" date="2019" name="Int. J. Syst. Evol. Microbiol.">
        <title>The Global Catalogue of Microorganisms (GCM) 10K type strain sequencing project: providing services to taxonomists for standard genome sequencing and annotation.</title>
        <authorList>
            <consortium name="The Broad Institute Genomics Platform"/>
            <consortium name="The Broad Institute Genome Sequencing Center for Infectious Disease"/>
            <person name="Wu L."/>
            <person name="Ma J."/>
        </authorList>
    </citation>
    <scope>NUCLEOTIDE SEQUENCE [LARGE SCALE GENOMIC DNA]</scope>
    <source>
        <strain evidence="6">NBRC 3267</strain>
    </source>
</reference>
<dbReference type="GO" id="GO:0003677">
    <property type="term" value="F:DNA binding"/>
    <property type="evidence" value="ECO:0007669"/>
    <property type="project" value="UniProtKB-KW"/>
</dbReference>
<evidence type="ECO:0000256" key="1">
    <source>
        <dbReference type="ARBA" id="ARBA00023015"/>
    </source>
</evidence>
<dbReference type="Gene3D" id="1.10.1660.10">
    <property type="match status" value="1"/>
</dbReference>
<dbReference type="SUPFAM" id="SSF46955">
    <property type="entry name" value="Putative DNA-binding domain"/>
    <property type="match status" value="1"/>
</dbReference>
<dbReference type="InterPro" id="IPR000551">
    <property type="entry name" value="MerR-type_HTH_dom"/>
</dbReference>
<dbReference type="PANTHER" id="PTHR30204">
    <property type="entry name" value="REDOX-CYCLING DRUG-SENSING TRANSCRIPTIONAL ACTIVATOR SOXR"/>
    <property type="match status" value="1"/>
</dbReference>
<comment type="caution">
    <text evidence="5">The sequence shown here is derived from an EMBL/GenBank/DDBJ whole genome shotgun (WGS) entry which is preliminary data.</text>
</comment>
<proteinExistence type="predicted"/>
<gene>
    <name evidence="5" type="primary">cadR</name>
    <name evidence="5" type="ORF">GCM10007867_27650</name>
</gene>
<evidence type="ECO:0000256" key="3">
    <source>
        <dbReference type="ARBA" id="ARBA00023163"/>
    </source>
</evidence>
<dbReference type="InterPro" id="IPR009061">
    <property type="entry name" value="DNA-bd_dom_put_sf"/>
</dbReference>
<keyword evidence="3" id="KW-0804">Transcription</keyword>
<sequence>MTQTFSIGELGRRTDTKVETIRYYERSGLLPAPPRSSGNYRVYSQDHLTHLSFIRRARELGFSIEQIRILLDLAKNTNQSCACVDSITRDHLEDIEHKIRDLQSLHHELSQLLAQCQKGKIDDCRILETLGPKLPLNHSS</sequence>
<evidence type="ECO:0000256" key="2">
    <source>
        <dbReference type="ARBA" id="ARBA00023125"/>
    </source>
</evidence>
<keyword evidence="1" id="KW-0805">Transcription regulation</keyword>
<accession>A0AAV5NID5</accession>
<dbReference type="SMART" id="SM00422">
    <property type="entry name" value="HTH_MERR"/>
    <property type="match status" value="1"/>
</dbReference>
<evidence type="ECO:0000313" key="6">
    <source>
        <dbReference type="Proteomes" id="UP001156614"/>
    </source>
</evidence>
<dbReference type="GO" id="GO:0003700">
    <property type="term" value="F:DNA-binding transcription factor activity"/>
    <property type="evidence" value="ECO:0007669"/>
    <property type="project" value="InterPro"/>
</dbReference>
<organism evidence="5 6">
    <name type="scientific">Gluconobacter cerinus</name>
    <dbReference type="NCBI Taxonomy" id="38307"/>
    <lineage>
        <taxon>Bacteria</taxon>
        <taxon>Pseudomonadati</taxon>
        <taxon>Pseudomonadota</taxon>
        <taxon>Alphaproteobacteria</taxon>
        <taxon>Acetobacterales</taxon>
        <taxon>Acetobacteraceae</taxon>
        <taxon>Gluconobacter</taxon>
    </lineage>
</organism>
<keyword evidence="2" id="KW-0238">DNA-binding</keyword>
<feature type="domain" description="HTH merR-type" evidence="4">
    <location>
        <begin position="4"/>
        <end position="73"/>
    </location>
</feature>
<dbReference type="Pfam" id="PF13411">
    <property type="entry name" value="MerR_1"/>
    <property type="match status" value="1"/>
</dbReference>
<protein>
    <submittedName>
        <fullName evidence="5">Cd(II)/Pb(II)-responsive transcriptional regulator</fullName>
    </submittedName>
</protein>
<dbReference type="PRINTS" id="PR00040">
    <property type="entry name" value="HTHMERR"/>
</dbReference>
<dbReference type="Proteomes" id="UP001156614">
    <property type="component" value="Unassembled WGS sequence"/>
</dbReference>
<dbReference type="InterPro" id="IPR047057">
    <property type="entry name" value="MerR_fam"/>
</dbReference>
<dbReference type="AlphaFoldDB" id="A0AAV5NID5"/>
<keyword evidence="6" id="KW-1185">Reference proteome</keyword>
<dbReference type="EMBL" id="BSNU01000006">
    <property type="protein sequence ID" value="GLQ63919.1"/>
    <property type="molecule type" value="Genomic_DNA"/>
</dbReference>